<sequence length="1190" mass="129764">MSVLSRASTSEKGARYLGLLDQSLCNGNWSEIQELARKTDKHAPERKCLTLAARSEAQIASASHRPTSASSGAGTSVHGLGELVPKLREAVEAEKRYPEDAYAATVCLAGIHWLREDSQAALEALSHGGFTGKDGGSHVTALGWIEVCDVKSSLMKAASLEANGKEDEARQLYLYAASQGTGSRSPELRRWTERLLARACMFMKRRASPPTIRTLSESLSCFSAWSDFWQRSPATSGSSVTPSHLDIPRRQVWRAYYELLSTILQSGLMYDLHSSSYSELLTVLSNDMSDEQYTSARLRQRAASQQAEMTYESLLLNETQFPKASQSNTEVESWVELVVENWKVFCGSEWTDSELGAGGKENVGRGVLDILYRAATKTFHSTAILRQLFIVHAAIGEFDLAMHAFNSYVKIVSKGKARAEKTGKHEIGFDSEDTTVLTAVEAVRVLCRYGDREQAKKAIEVGKTIQDWLKINESPGQEQHPTTPASAGRLQPTTAAAAFRAIGTSQAHWARLTYETDSRSSLHADAVRNFRRAQTCEQGNVDTAYALALVLAETRDVASATETIKRAIASPAPSNGEEEAVEESNYNRERQLVPLWHLLALCLTAIDDFEQASSMCQAAFEQFGDPVVLFGDSSDRASTDSEKPTTRSARGLVDQMEGFEKEGILQIKITQLALIELMEGAEAAVELSHELLGLFARLFGNPELAKPFTKPPPTAMSSTPSKKPGTLRSLASSMRPKSSRNSVEKDTQRPASMGSSPAARTSGSADRQHGTANGQANGAPIAITVTNEDGEPTDKSHHHHFPFKLRGHQGDWREHGNLKATKSSEDLRERPSPISEEDIPPVPPLPTNTSGAVEQGTNAHKPSIPVKAAAKQSAASNSPADPEQPLVGIAHNAPHDTWPSPAGHNDQPPRQDIRLPAPHPASTASPERRFPSAQERQHRVSVLAKVWLFIGGLYLRADLFDDAGAAVNEAVKLVESFEVEFGAEQVTARRLFHKGWAGGKSVDDLWADVWAAKGDLASARTLPFQAIEAYEQSLAHYPDHVDGTIGLSNILMDIFEEKIPAEEPRPRLQSTSSTSGSAPSNIPSLPALASDSSTTSQAPNASKPKLIHQGPTPAELNRLAARDRAYMLLSSLTHLGKGWDNSEVWYTLARAHELSKQIGKAKQELWWVVELEENKPIRPWSEVSAGGFTV</sequence>
<proteinExistence type="predicted"/>
<name>A0ACC3NIT3_9PEZI</name>
<comment type="caution">
    <text evidence="1">The sequence shown here is derived from an EMBL/GenBank/DDBJ whole genome shotgun (WGS) entry which is preliminary data.</text>
</comment>
<dbReference type="Proteomes" id="UP001281147">
    <property type="component" value="Unassembled WGS sequence"/>
</dbReference>
<dbReference type="EMBL" id="JAUTXU010000035">
    <property type="protein sequence ID" value="KAK3717835.1"/>
    <property type="molecule type" value="Genomic_DNA"/>
</dbReference>
<gene>
    <name evidence="1" type="ORF">LTR37_005606</name>
</gene>
<reference evidence="1" key="1">
    <citation type="submission" date="2023-07" db="EMBL/GenBank/DDBJ databases">
        <title>Black Yeasts Isolated from many extreme environments.</title>
        <authorList>
            <person name="Coleine C."/>
            <person name="Stajich J.E."/>
            <person name="Selbmann L."/>
        </authorList>
    </citation>
    <scope>NUCLEOTIDE SEQUENCE</scope>
    <source>
        <strain evidence="1">CCFEE 5714</strain>
    </source>
</reference>
<evidence type="ECO:0000313" key="1">
    <source>
        <dbReference type="EMBL" id="KAK3717835.1"/>
    </source>
</evidence>
<protein>
    <submittedName>
        <fullName evidence="1">Uncharacterized protein</fullName>
    </submittedName>
</protein>
<accession>A0ACC3NIT3</accession>
<keyword evidence="2" id="KW-1185">Reference proteome</keyword>
<evidence type="ECO:0000313" key="2">
    <source>
        <dbReference type="Proteomes" id="UP001281147"/>
    </source>
</evidence>
<organism evidence="1 2">
    <name type="scientific">Vermiconidia calcicola</name>
    <dbReference type="NCBI Taxonomy" id="1690605"/>
    <lineage>
        <taxon>Eukaryota</taxon>
        <taxon>Fungi</taxon>
        <taxon>Dikarya</taxon>
        <taxon>Ascomycota</taxon>
        <taxon>Pezizomycotina</taxon>
        <taxon>Dothideomycetes</taxon>
        <taxon>Dothideomycetidae</taxon>
        <taxon>Mycosphaerellales</taxon>
        <taxon>Extremaceae</taxon>
        <taxon>Vermiconidia</taxon>
    </lineage>
</organism>